<accession>A0A6G9RW71</accession>
<dbReference type="EMBL" id="MN901521">
    <property type="protein sequence ID" value="QIR31233.1"/>
    <property type="molecule type" value="Genomic_DNA"/>
</dbReference>
<reference evidence="1 2" key="1">
    <citation type="journal article" date="2020" name="Genes (Basel)">
        <title>Comparative Genomics of Two New HF1-like Haloviruses.</title>
        <authorList>
            <person name="Dyall-Smith M."/>
            <person name="Tang S.L."/>
            <person name="Russ B."/>
            <person name="Chiang P.W."/>
            <person name="Pfeiffer F."/>
        </authorList>
    </citation>
    <scope>NUCLEOTIDE SEQUENCE [LARGE SCALE GENOMIC DNA]</scope>
</reference>
<evidence type="ECO:0000313" key="2">
    <source>
        <dbReference type="Proteomes" id="UP000501054"/>
    </source>
</evidence>
<sequence>MDMTDPTEKTAELKRLMNETTVEIGGEEESLADLVGDIKTAHQELDAYKSGALKLSNALDERILMAKGDEDEQLIEILEGLKESAFGVYLRLQRGDLELLGERDGKHSGYFAQDDE</sequence>
<organism evidence="1 2">
    <name type="scientific">Halorubrum virus Serpecor1</name>
    <dbReference type="NCBI Taxonomy" id="2721757"/>
    <lineage>
        <taxon>Viruses</taxon>
        <taxon>Duplodnaviria</taxon>
        <taxon>Heunggongvirae</taxon>
        <taxon>Uroviricota</taxon>
        <taxon>Caudoviricetes</taxon>
        <taxon>Thumleimavirales</taxon>
        <taxon>Hafunaviridae</taxon>
        <taxon>Haloferacalesvirus</taxon>
        <taxon>Haloferacalesvirus serpentinense</taxon>
        <taxon>Haloferacalesvirus Serpecor1</taxon>
    </lineage>
</organism>
<dbReference type="Proteomes" id="UP000501054">
    <property type="component" value="Segment"/>
</dbReference>
<protein>
    <submittedName>
        <fullName evidence="1">Uncharacterized protein</fullName>
    </submittedName>
</protein>
<gene>
    <name evidence="1" type="ORF">HrrSp1_345</name>
</gene>
<keyword evidence="2" id="KW-1185">Reference proteome</keyword>
<name>A0A6G9RW71_9CAUD</name>
<proteinExistence type="predicted"/>
<evidence type="ECO:0000313" key="1">
    <source>
        <dbReference type="EMBL" id="QIR31233.1"/>
    </source>
</evidence>